<evidence type="ECO:0000313" key="2">
    <source>
        <dbReference type="EMBL" id="MBB5638995.1"/>
    </source>
</evidence>
<dbReference type="InterPro" id="IPR020864">
    <property type="entry name" value="MACPF"/>
</dbReference>
<evidence type="ECO:0000313" key="3">
    <source>
        <dbReference type="Proteomes" id="UP000537204"/>
    </source>
</evidence>
<dbReference type="AlphaFoldDB" id="A0A7W9E2N6"/>
<accession>A0A7W9E2N6</accession>
<name>A0A7W9E2N6_9SPHI</name>
<feature type="domain" description="MACPF" evidence="1">
    <location>
        <begin position="138"/>
        <end position="333"/>
    </location>
</feature>
<sequence length="343" mass="38843">MKKEILVIVLIALFVSCKKKSDEITNPDKKEKLSSTIELVVKGAKQEDLPLYQSSETYNFLGFGYDITDKFNDELSVRASVVNIPAYAASEPHEINLMKGTESSWTTIQAQNAVDLSENFSNSFKETRGLRLFGNTAEKSFPESVATDKKYVYGYYSNYSVWKRCRFYYDQSVNSFLTADFKRDITLLSAQELIHKYGTHVLSGIEIGSKFDVVYQAEAPERNRGDIIMEGLRYALKETFGLMSGHLDDVNLENLNANSSAKIYYSSIGGDISKLKTETINNKLKLNITNWRSSTTEDKARFIGIDTNGLLPLYTFIDNSTKKAEVKSYLEQYFANKSVKLIN</sequence>
<dbReference type="EMBL" id="JACHCE010000011">
    <property type="protein sequence ID" value="MBB5638995.1"/>
    <property type="molecule type" value="Genomic_DNA"/>
</dbReference>
<gene>
    <name evidence="2" type="ORF">HDE68_004933</name>
</gene>
<dbReference type="PROSITE" id="PS51257">
    <property type="entry name" value="PROKAR_LIPOPROTEIN"/>
    <property type="match status" value="1"/>
</dbReference>
<dbReference type="Proteomes" id="UP000537204">
    <property type="component" value="Unassembled WGS sequence"/>
</dbReference>
<dbReference type="Pfam" id="PF01823">
    <property type="entry name" value="MACPF"/>
    <property type="match status" value="1"/>
</dbReference>
<comment type="caution">
    <text evidence="2">The sequence shown here is derived from an EMBL/GenBank/DDBJ whole genome shotgun (WGS) entry which is preliminary data.</text>
</comment>
<dbReference type="RefSeq" id="WP_183884847.1">
    <property type="nucleotide sequence ID" value="NZ_JACHCE010000011.1"/>
</dbReference>
<protein>
    <recommendedName>
        <fullName evidence="1">MACPF domain-containing protein</fullName>
    </recommendedName>
</protein>
<reference evidence="2 3" key="1">
    <citation type="submission" date="2020-08" db="EMBL/GenBank/DDBJ databases">
        <title>Genomic Encyclopedia of Type Strains, Phase IV (KMG-V): Genome sequencing to study the core and pangenomes of soil and plant-associated prokaryotes.</title>
        <authorList>
            <person name="Whitman W."/>
        </authorList>
    </citation>
    <scope>NUCLEOTIDE SEQUENCE [LARGE SCALE GENOMIC DNA]</scope>
    <source>
        <strain evidence="2 3">S3M1</strain>
    </source>
</reference>
<proteinExistence type="predicted"/>
<organism evidence="2 3">
    <name type="scientific">Pedobacter cryoconitis</name>
    <dbReference type="NCBI Taxonomy" id="188932"/>
    <lineage>
        <taxon>Bacteria</taxon>
        <taxon>Pseudomonadati</taxon>
        <taxon>Bacteroidota</taxon>
        <taxon>Sphingobacteriia</taxon>
        <taxon>Sphingobacteriales</taxon>
        <taxon>Sphingobacteriaceae</taxon>
        <taxon>Pedobacter</taxon>
    </lineage>
</organism>
<evidence type="ECO:0000259" key="1">
    <source>
        <dbReference type="Pfam" id="PF01823"/>
    </source>
</evidence>